<sequence>MTGSLENGDSVAYWEGARDGRLMFQKCGACGTVQFPPRFHCASCWEETPEWIESTGRGRVESFTVVRRAPLPEFRDKVPYVVAAVRVEEGPRMITNLVGEDALGVRIGDEVRVTFETNAQGDTLPQFKRS</sequence>
<dbReference type="AlphaFoldDB" id="A0A0B5EAA8"/>
<name>A0A0B5EAA8_9RHOB</name>
<protein>
    <recommendedName>
        <fullName evidence="5">DUF35 domain-containing protein</fullName>
    </recommendedName>
</protein>
<dbReference type="Pfam" id="PF12172">
    <property type="entry name" value="zf-ChsH2"/>
    <property type="match status" value="1"/>
</dbReference>
<keyword evidence="3" id="KW-0614">Plasmid</keyword>
<evidence type="ECO:0000313" key="4">
    <source>
        <dbReference type="Proteomes" id="UP000031521"/>
    </source>
</evidence>
<dbReference type="Pfam" id="PF01796">
    <property type="entry name" value="OB_ChsH2_C"/>
    <property type="match status" value="1"/>
</dbReference>
<dbReference type="Gene3D" id="6.10.30.10">
    <property type="match status" value="1"/>
</dbReference>
<dbReference type="OrthoDB" id="3182121at2"/>
<dbReference type="RefSeq" id="WP_043872177.1">
    <property type="nucleotide sequence ID" value="NZ_CP004394.1"/>
</dbReference>
<proteinExistence type="predicted"/>
<organism evidence="3 4">
    <name type="scientific">Celeribacter indicus</name>
    <dbReference type="NCBI Taxonomy" id="1208324"/>
    <lineage>
        <taxon>Bacteria</taxon>
        <taxon>Pseudomonadati</taxon>
        <taxon>Pseudomonadota</taxon>
        <taxon>Alphaproteobacteria</taxon>
        <taxon>Rhodobacterales</taxon>
        <taxon>Roseobacteraceae</taxon>
        <taxon>Celeribacter</taxon>
    </lineage>
</organism>
<dbReference type="InterPro" id="IPR052513">
    <property type="entry name" value="Thioester_dehydratase-like"/>
</dbReference>
<dbReference type="InterPro" id="IPR022002">
    <property type="entry name" value="ChsH2_Znr"/>
</dbReference>
<keyword evidence="4" id="KW-1185">Reference proteome</keyword>
<dbReference type="EMBL" id="CP004394">
    <property type="protein sequence ID" value="AJE49212.1"/>
    <property type="molecule type" value="Genomic_DNA"/>
</dbReference>
<dbReference type="PANTHER" id="PTHR34075:SF5">
    <property type="entry name" value="BLR3430 PROTEIN"/>
    <property type="match status" value="1"/>
</dbReference>
<dbReference type="HOGENOM" id="CLU_119412_1_2_5"/>
<dbReference type="SUPFAM" id="SSF50249">
    <property type="entry name" value="Nucleic acid-binding proteins"/>
    <property type="match status" value="1"/>
</dbReference>
<dbReference type="KEGG" id="cid:P73_4497"/>
<evidence type="ECO:0000259" key="1">
    <source>
        <dbReference type="Pfam" id="PF01796"/>
    </source>
</evidence>
<feature type="domain" description="ChsH2 rubredoxin-like zinc ribbon" evidence="2">
    <location>
        <begin position="14"/>
        <end position="49"/>
    </location>
</feature>
<accession>A0A0B5EAA8</accession>
<gene>
    <name evidence="3" type="ORF">P73_4497</name>
</gene>
<geneLocation type="plasmid" evidence="3 4">
    <name>pP73A</name>
</geneLocation>
<evidence type="ECO:0000313" key="3">
    <source>
        <dbReference type="EMBL" id="AJE49212.1"/>
    </source>
</evidence>
<dbReference type="InterPro" id="IPR002878">
    <property type="entry name" value="ChsH2_C"/>
</dbReference>
<dbReference type="PANTHER" id="PTHR34075">
    <property type="entry name" value="BLR3430 PROTEIN"/>
    <property type="match status" value="1"/>
</dbReference>
<reference evidence="3 4" key="1">
    <citation type="journal article" date="2014" name="Int. J. Syst. Evol. Microbiol.">
        <title>Celeribacter indicus sp. nov., a polycyclic aromatic hydrocarbon-degrading bacterium from deep-sea sediment and reclassification of Huaishuia halophila as Celeribacter halophilus comb. nov.</title>
        <authorList>
            <person name="Lai Q."/>
            <person name="Cao J."/>
            <person name="Yuan J."/>
            <person name="Li F."/>
            <person name="Shao Z."/>
        </authorList>
    </citation>
    <scope>NUCLEOTIDE SEQUENCE [LARGE SCALE GENOMIC DNA]</scope>
    <source>
        <strain evidence="3">P73</strain>
        <plasmid evidence="4">Plasmid pP73A</plasmid>
    </source>
</reference>
<dbReference type="InterPro" id="IPR012340">
    <property type="entry name" value="NA-bd_OB-fold"/>
</dbReference>
<dbReference type="Proteomes" id="UP000031521">
    <property type="component" value="Plasmid pP73A"/>
</dbReference>
<feature type="domain" description="ChsH2 C-terminal OB-fold" evidence="1">
    <location>
        <begin position="51"/>
        <end position="116"/>
    </location>
</feature>
<evidence type="ECO:0000259" key="2">
    <source>
        <dbReference type="Pfam" id="PF12172"/>
    </source>
</evidence>
<evidence type="ECO:0008006" key="5">
    <source>
        <dbReference type="Google" id="ProtNLM"/>
    </source>
</evidence>